<dbReference type="InterPro" id="IPR036736">
    <property type="entry name" value="ACP-like_sf"/>
</dbReference>
<accession>A0ABV3AVY9</accession>
<evidence type="ECO:0000313" key="2">
    <source>
        <dbReference type="EMBL" id="MEU6801343.1"/>
    </source>
</evidence>
<name>A0ABV3AVY9_9ACTN</name>
<organism evidence="2 3">
    <name type="scientific">Streptomyces neyagawaensis</name>
    <dbReference type="NCBI Taxonomy" id="42238"/>
    <lineage>
        <taxon>Bacteria</taxon>
        <taxon>Bacillati</taxon>
        <taxon>Actinomycetota</taxon>
        <taxon>Actinomycetes</taxon>
        <taxon>Kitasatosporales</taxon>
        <taxon>Streptomycetaceae</taxon>
        <taxon>Streptomyces</taxon>
    </lineage>
</organism>
<evidence type="ECO:0000313" key="3">
    <source>
        <dbReference type="Proteomes" id="UP001551189"/>
    </source>
</evidence>
<reference evidence="2 3" key="1">
    <citation type="submission" date="2024-06" db="EMBL/GenBank/DDBJ databases">
        <title>The Natural Products Discovery Center: Release of the First 8490 Sequenced Strains for Exploring Actinobacteria Biosynthetic Diversity.</title>
        <authorList>
            <person name="Kalkreuter E."/>
            <person name="Kautsar S.A."/>
            <person name="Yang D."/>
            <person name="Bader C.D."/>
            <person name="Teijaro C.N."/>
            <person name="Fluegel L."/>
            <person name="Davis C.M."/>
            <person name="Simpson J.R."/>
            <person name="Lauterbach L."/>
            <person name="Steele A.D."/>
            <person name="Gui C."/>
            <person name="Meng S."/>
            <person name="Li G."/>
            <person name="Viehrig K."/>
            <person name="Ye F."/>
            <person name="Su P."/>
            <person name="Kiefer A.F."/>
            <person name="Nichols A."/>
            <person name="Cepeda A.J."/>
            <person name="Yan W."/>
            <person name="Fan B."/>
            <person name="Jiang Y."/>
            <person name="Adhikari A."/>
            <person name="Zheng C.-J."/>
            <person name="Schuster L."/>
            <person name="Cowan T.M."/>
            <person name="Smanski M.J."/>
            <person name="Chevrette M.G."/>
            <person name="De Carvalho L.P.S."/>
            <person name="Shen B."/>
        </authorList>
    </citation>
    <scope>NUCLEOTIDE SEQUENCE [LARGE SCALE GENOMIC DNA]</scope>
    <source>
        <strain evidence="2 3">NPDC046851</strain>
    </source>
</reference>
<dbReference type="SUPFAM" id="SSF47336">
    <property type="entry name" value="ACP-like"/>
    <property type="match status" value="1"/>
</dbReference>
<keyword evidence="3" id="KW-1185">Reference proteome</keyword>
<proteinExistence type="predicted"/>
<feature type="region of interest" description="Disordered" evidence="1">
    <location>
        <begin position="77"/>
        <end position="111"/>
    </location>
</feature>
<feature type="compositionally biased region" description="Basic and acidic residues" evidence="1">
    <location>
        <begin position="85"/>
        <end position="100"/>
    </location>
</feature>
<dbReference type="Gene3D" id="1.10.1200.10">
    <property type="entry name" value="ACP-like"/>
    <property type="match status" value="1"/>
</dbReference>
<dbReference type="RefSeq" id="WP_359693240.1">
    <property type="nucleotide sequence ID" value="NZ_JBEYXT010000031.1"/>
</dbReference>
<sequence>MPLLTTETIRDLLSDPKIFPGLPTDLDEDAELVLDSLGLIWLLHEMEERYALIVEPTDADIAGLTSLRRITDYLNTAARAQNPESQHDRAGDGDENRAGDEDGIGGRGDER</sequence>
<gene>
    <name evidence="2" type="ORF">ABZ931_10065</name>
</gene>
<dbReference type="EMBL" id="JBEYXT010000031">
    <property type="protein sequence ID" value="MEU6801343.1"/>
    <property type="molecule type" value="Genomic_DNA"/>
</dbReference>
<comment type="caution">
    <text evidence="2">The sequence shown here is derived from an EMBL/GenBank/DDBJ whole genome shotgun (WGS) entry which is preliminary data.</text>
</comment>
<dbReference type="Proteomes" id="UP001551189">
    <property type="component" value="Unassembled WGS sequence"/>
</dbReference>
<evidence type="ECO:0000256" key="1">
    <source>
        <dbReference type="SAM" id="MobiDB-lite"/>
    </source>
</evidence>
<protein>
    <submittedName>
        <fullName evidence="2">Acyl carrier protein</fullName>
    </submittedName>
</protein>